<keyword evidence="2" id="KW-0547">Nucleotide-binding</keyword>
<dbReference type="EMBL" id="BKCP01001447">
    <property type="protein sequence ID" value="GER27017.1"/>
    <property type="molecule type" value="Genomic_DNA"/>
</dbReference>
<keyword evidence="4" id="KW-0812">Transmembrane</keyword>
<evidence type="ECO:0000256" key="3">
    <source>
        <dbReference type="ARBA" id="ARBA00022840"/>
    </source>
</evidence>
<dbReference type="PANTHER" id="PTHR19375">
    <property type="entry name" value="HEAT SHOCK PROTEIN 70KDA"/>
    <property type="match status" value="1"/>
</dbReference>
<accession>A0A5A7P341</accession>
<dbReference type="Pfam" id="PF22669">
    <property type="entry name" value="Exo_endo_phos2"/>
    <property type="match status" value="1"/>
</dbReference>
<dbReference type="InterPro" id="IPR013126">
    <property type="entry name" value="Hsp_70_fam"/>
</dbReference>
<dbReference type="Gene3D" id="2.60.34.10">
    <property type="entry name" value="Substrate Binding Domain Of DNAk, Chain A, domain 1"/>
    <property type="match status" value="1"/>
</dbReference>
<gene>
    <name evidence="6" type="ORF">STAS_02699</name>
</gene>
<keyword evidence="4" id="KW-1133">Transmembrane helix</keyword>
<keyword evidence="6" id="KW-0346">Stress response</keyword>
<evidence type="ECO:0000313" key="6">
    <source>
        <dbReference type="EMBL" id="GER27017.1"/>
    </source>
</evidence>
<dbReference type="GO" id="GO:0016791">
    <property type="term" value="F:phosphatase activity"/>
    <property type="evidence" value="ECO:0007669"/>
    <property type="project" value="InterPro"/>
</dbReference>
<dbReference type="GO" id="GO:0046856">
    <property type="term" value="P:phosphatidylinositol dephosphorylation"/>
    <property type="evidence" value="ECO:0007669"/>
    <property type="project" value="InterPro"/>
</dbReference>
<proteinExistence type="inferred from homology"/>
<evidence type="ECO:0000256" key="2">
    <source>
        <dbReference type="ARBA" id="ARBA00022741"/>
    </source>
</evidence>
<comment type="similarity">
    <text evidence="1">Belongs to the inositol polyphosphate 5-phosphatase family.</text>
</comment>
<dbReference type="AlphaFoldDB" id="A0A5A7P341"/>
<dbReference type="InterPro" id="IPR000300">
    <property type="entry name" value="IPPc"/>
</dbReference>
<evidence type="ECO:0000256" key="1">
    <source>
        <dbReference type="ARBA" id="ARBA00010768"/>
    </source>
</evidence>
<dbReference type="InterPro" id="IPR029047">
    <property type="entry name" value="HSP70_peptide-bd_sf"/>
</dbReference>
<sequence length="465" mass="52474">MFFGVRSGLKIRLGVLLIVDVLVMGVTQAYFRLYHFLTPFPEHRDRTKSGAKGRSEVEVAPVFNSVPKKLQRPSPHLHFVLMEMEGLMSVNNCLMGENGKIVAAFPISRCVILDTGSGQIKRMGGPNKVNQYLGLDIGFRSNGGAEAAVTPLSLGIESHTLSLGIESHGDVMKVVVPRNTTLSTQKEHILHINDNQTYVDFPVYEGERARSKDNNLLGKFRVDGVPPAPRGMPKLDVCFKIDIDGILNVSAKKRSTGNMNGITITNEKGRLSKEEIDRIVWEAEKYIGLLSLDYTIYYQQITYFSFGVEITLLREYDRQPTYARLRIHFNKHAVALDESLLCVPSLNIWAEGRIKPPWILIVVMEGVFLCFLTRCSCVENIWVQSNSLAWRFELPNSVALPLAKALTGTQNWRQLLKKDQLLIKQRHGRVFDGWKETKFYLPPTYKCTQTSQTDIPDPGDDLHPK</sequence>
<dbReference type="Pfam" id="PF00012">
    <property type="entry name" value="HSP70"/>
    <property type="match status" value="1"/>
</dbReference>
<evidence type="ECO:0000313" key="7">
    <source>
        <dbReference type="Proteomes" id="UP000325081"/>
    </source>
</evidence>
<dbReference type="OrthoDB" id="2401965at2759"/>
<feature type="domain" description="Inositol polyphosphate-related phosphatase" evidence="5">
    <location>
        <begin position="405"/>
        <end position="452"/>
    </location>
</feature>
<comment type="caution">
    <text evidence="6">The sequence shown here is derived from an EMBL/GenBank/DDBJ whole genome shotgun (WGS) entry which is preliminary data.</text>
</comment>
<evidence type="ECO:0000259" key="5">
    <source>
        <dbReference type="Pfam" id="PF22669"/>
    </source>
</evidence>
<dbReference type="Proteomes" id="UP000325081">
    <property type="component" value="Unassembled WGS sequence"/>
</dbReference>
<dbReference type="InterPro" id="IPR036691">
    <property type="entry name" value="Endo/exonu/phosph_ase_sf"/>
</dbReference>
<dbReference type="Gene3D" id="3.60.10.10">
    <property type="entry name" value="Endonuclease/exonuclease/phosphatase"/>
    <property type="match status" value="1"/>
</dbReference>
<keyword evidence="3" id="KW-0067">ATP-binding</keyword>
<protein>
    <submittedName>
        <fullName evidence="6">Heat shock 70 kDa protein</fullName>
    </submittedName>
</protein>
<dbReference type="GO" id="GO:0140662">
    <property type="term" value="F:ATP-dependent protein folding chaperone"/>
    <property type="evidence" value="ECO:0007669"/>
    <property type="project" value="InterPro"/>
</dbReference>
<reference evidence="7" key="1">
    <citation type="journal article" date="2019" name="Curr. Biol.">
        <title>Genome Sequence of Striga asiatica Provides Insight into the Evolution of Plant Parasitism.</title>
        <authorList>
            <person name="Yoshida S."/>
            <person name="Kim S."/>
            <person name="Wafula E.K."/>
            <person name="Tanskanen J."/>
            <person name="Kim Y.M."/>
            <person name="Honaas L."/>
            <person name="Yang Z."/>
            <person name="Spallek T."/>
            <person name="Conn C.E."/>
            <person name="Ichihashi Y."/>
            <person name="Cheong K."/>
            <person name="Cui S."/>
            <person name="Der J.P."/>
            <person name="Gundlach H."/>
            <person name="Jiao Y."/>
            <person name="Hori C."/>
            <person name="Ishida J.K."/>
            <person name="Kasahara H."/>
            <person name="Kiba T."/>
            <person name="Kim M.S."/>
            <person name="Koo N."/>
            <person name="Laohavisit A."/>
            <person name="Lee Y.H."/>
            <person name="Lumba S."/>
            <person name="McCourt P."/>
            <person name="Mortimer J.C."/>
            <person name="Mutuku J.M."/>
            <person name="Nomura T."/>
            <person name="Sasaki-Sekimoto Y."/>
            <person name="Seto Y."/>
            <person name="Wang Y."/>
            <person name="Wakatake T."/>
            <person name="Sakakibara H."/>
            <person name="Demura T."/>
            <person name="Yamaguchi S."/>
            <person name="Yoneyama K."/>
            <person name="Manabe R.I."/>
            <person name="Nelson D.C."/>
            <person name="Schulman A.H."/>
            <person name="Timko M.P."/>
            <person name="dePamphilis C.W."/>
            <person name="Choi D."/>
            <person name="Shirasu K."/>
        </authorList>
    </citation>
    <scope>NUCLEOTIDE SEQUENCE [LARGE SCALE GENOMIC DNA]</scope>
    <source>
        <strain evidence="7">cv. UVA1</strain>
    </source>
</reference>
<evidence type="ECO:0000256" key="4">
    <source>
        <dbReference type="SAM" id="Phobius"/>
    </source>
</evidence>
<organism evidence="6 7">
    <name type="scientific">Striga asiatica</name>
    <name type="common">Asiatic witchweed</name>
    <name type="synonym">Buchnera asiatica</name>
    <dbReference type="NCBI Taxonomy" id="4170"/>
    <lineage>
        <taxon>Eukaryota</taxon>
        <taxon>Viridiplantae</taxon>
        <taxon>Streptophyta</taxon>
        <taxon>Embryophyta</taxon>
        <taxon>Tracheophyta</taxon>
        <taxon>Spermatophyta</taxon>
        <taxon>Magnoliopsida</taxon>
        <taxon>eudicotyledons</taxon>
        <taxon>Gunneridae</taxon>
        <taxon>Pentapetalae</taxon>
        <taxon>asterids</taxon>
        <taxon>lamiids</taxon>
        <taxon>Lamiales</taxon>
        <taxon>Orobanchaceae</taxon>
        <taxon>Buchnereae</taxon>
        <taxon>Striga</taxon>
    </lineage>
</organism>
<name>A0A5A7P341_STRAF</name>
<keyword evidence="7" id="KW-1185">Reference proteome</keyword>
<dbReference type="GO" id="GO:0005524">
    <property type="term" value="F:ATP binding"/>
    <property type="evidence" value="ECO:0007669"/>
    <property type="project" value="UniProtKB-KW"/>
</dbReference>
<feature type="transmembrane region" description="Helical" evidence="4">
    <location>
        <begin position="12"/>
        <end position="31"/>
    </location>
</feature>
<dbReference type="SUPFAM" id="SSF100920">
    <property type="entry name" value="Heat shock protein 70kD (HSP70), peptide-binding domain"/>
    <property type="match status" value="1"/>
</dbReference>
<keyword evidence="4" id="KW-0472">Membrane</keyword>